<keyword evidence="6" id="KW-1185">Reference proteome</keyword>
<dbReference type="InterPro" id="IPR029001">
    <property type="entry name" value="ITPase-like_fam"/>
</dbReference>
<comment type="subcellular location">
    <subcellularLocation>
        <location evidence="4">Cytoplasm</location>
    </subcellularLocation>
</comment>
<dbReference type="SUPFAM" id="SSF52972">
    <property type="entry name" value="ITPase-like"/>
    <property type="match status" value="1"/>
</dbReference>
<accession>A0A0P6WHF0</accession>
<dbReference type="PIRSF" id="PIRSF006305">
    <property type="entry name" value="Maf"/>
    <property type="match status" value="1"/>
</dbReference>
<comment type="similarity">
    <text evidence="4">Belongs to the Maf family.</text>
</comment>
<evidence type="ECO:0000256" key="3">
    <source>
        <dbReference type="ARBA" id="ARBA00023080"/>
    </source>
</evidence>
<keyword evidence="2 4" id="KW-0378">Hydrolase</keyword>
<feature type="active site" description="Proton acceptor" evidence="4">
    <location>
        <position position="74"/>
    </location>
</feature>
<dbReference type="GO" id="GO:0005737">
    <property type="term" value="C:cytoplasm"/>
    <property type="evidence" value="ECO:0007669"/>
    <property type="project" value="UniProtKB-SubCell"/>
</dbReference>
<keyword evidence="3 4" id="KW-0546">Nucleotide metabolism</keyword>
<evidence type="ECO:0000256" key="2">
    <source>
        <dbReference type="ARBA" id="ARBA00022801"/>
    </source>
</evidence>
<comment type="caution">
    <text evidence="5">The sequence shown here is derived from an EMBL/GenBank/DDBJ whole genome shotgun (WGS) entry which is preliminary data.</text>
</comment>
<dbReference type="Pfam" id="PF02545">
    <property type="entry name" value="Maf"/>
    <property type="match status" value="1"/>
</dbReference>
<keyword evidence="4" id="KW-0963">Cytoplasm</keyword>
<comment type="caution">
    <text evidence="4">Lacks conserved residue(s) required for the propagation of feature annotation.</text>
</comment>
<comment type="catalytic activity">
    <reaction evidence="4">
        <text>a 2'-deoxyribonucleoside 5'-triphosphate + H2O = a 2'-deoxyribonucleoside 5'-phosphate + diphosphate + H(+)</text>
        <dbReference type="Rhea" id="RHEA:44644"/>
        <dbReference type="ChEBI" id="CHEBI:15377"/>
        <dbReference type="ChEBI" id="CHEBI:15378"/>
        <dbReference type="ChEBI" id="CHEBI:33019"/>
        <dbReference type="ChEBI" id="CHEBI:61560"/>
        <dbReference type="ChEBI" id="CHEBI:65317"/>
        <dbReference type="EC" id="3.6.1.9"/>
    </reaction>
</comment>
<proteinExistence type="inferred from homology"/>
<dbReference type="PANTHER" id="PTHR43213:SF5">
    <property type="entry name" value="BIFUNCTIONAL DTTP_UTP PYROPHOSPHATASE_METHYLTRANSFERASE PROTEIN-RELATED"/>
    <property type="match status" value="1"/>
</dbReference>
<comment type="function">
    <text evidence="4">Nucleoside triphosphate pyrophosphatase. May have a dual role in cell division arrest and in preventing the incorporation of modified nucleotides into cellular nucleic acids.</text>
</comment>
<evidence type="ECO:0000313" key="5">
    <source>
        <dbReference type="EMBL" id="KPL55877.1"/>
    </source>
</evidence>
<dbReference type="EMBL" id="LJYW01000001">
    <property type="protein sequence ID" value="KPL55877.1"/>
    <property type="molecule type" value="Genomic_DNA"/>
</dbReference>
<reference evidence="5 6" key="2">
    <citation type="submission" date="2015-10" db="EMBL/GenBank/DDBJ databases">
        <title>Draft Genome Sequence of Prosthecomicrobium hirschii ATCC 27832.</title>
        <authorList>
            <person name="Daniel J."/>
            <person name="Givan S.A."/>
            <person name="Brun Y.V."/>
            <person name="Brown P.J."/>
        </authorList>
    </citation>
    <scope>NUCLEOTIDE SEQUENCE [LARGE SCALE GENOMIC DNA]</scope>
    <source>
        <strain evidence="5 6">16</strain>
    </source>
</reference>
<dbReference type="EC" id="3.6.1.9" evidence="4"/>
<reference evidence="5 6" key="1">
    <citation type="submission" date="2015-09" db="EMBL/GenBank/DDBJ databases">
        <authorList>
            <person name="Jackson K.R."/>
            <person name="Lunt B.L."/>
            <person name="Fisher J.N.B."/>
            <person name="Gardner A.V."/>
            <person name="Bailey M.E."/>
            <person name="Deus L.M."/>
            <person name="Earl A.S."/>
            <person name="Gibby P.D."/>
            <person name="Hartmann K.A."/>
            <person name="Liu J.E."/>
            <person name="Manci A.M."/>
            <person name="Nielsen D.A."/>
            <person name="Solomon M.B."/>
            <person name="Breakwell D.P."/>
            <person name="Burnett S.H."/>
            <person name="Grose J.H."/>
        </authorList>
    </citation>
    <scope>NUCLEOTIDE SEQUENCE [LARGE SCALE GENOMIC DNA]</scope>
    <source>
        <strain evidence="5 6">16</strain>
    </source>
</reference>
<name>A0A0P6WHF0_9HYPH</name>
<organism evidence="5 6">
    <name type="scientific">Prosthecodimorpha hirschii</name>
    <dbReference type="NCBI Taxonomy" id="665126"/>
    <lineage>
        <taxon>Bacteria</taxon>
        <taxon>Pseudomonadati</taxon>
        <taxon>Pseudomonadota</taxon>
        <taxon>Alphaproteobacteria</taxon>
        <taxon>Hyphomicrobiales</taxon>
        <taxon>Ancalomicrobiaceae</taxon>
        <taxon>Prosthecodimorpha</taxon>
    </lineage>
</organism>
<dbReference type="HAMAP" id="MF_00528">
    <property type="entry name" value="Maf"/>
    <property type="match status" value="1"/>
</dbReference>
<dbReference type="STRING" id="665126.ABB55_13540"/>
<dbReference type="Gene3D" id="3.90.950.10">
    <property type="match status" value="1"/>
</dbReference>
<evidence type="ECO:0000256" key="1">
    <source>
        <dbReference type="ARBA" id="ARBA00001968"/>
    </source>
</evidence>
<dbReference type="GO" id="GO:0047429">
    <property type="term" value="F:nucleoside triphosphate diphosphatase activity"/>
    <property type="evidence" value="ECO:0007669"/>
    <property type="project" value="UniProtKB-EC"/>
</dbReference>
<gene>
    <name evidence="5" type="ORF">ABB55_13540</name>
</gene>
<comment type="catalytic activity">
    <reaction evidence="4">
        <text>a ribonucleoside 5'-triphosphate + H2O = a ribonucleoside 5'-phosphate + diphosphate + H(+)</text>
        <dbReference type="Rhea" id="RHEA:23996"/>
        <dbReference type="ChEBI" id="CHEBI:15377"/>
        <dbReference type="ChEBI" id="CHEBI:15378"/>
        <dbReference type="ChEBI" id="CHEBI:33019"/>
        <dbReference type="ChEBI" id="CHEBI:58043"/>
        <dbReference type="ChEBI" id="CHEBI:61557"/>
        <dbReference type="EC" id="3.6.1.9"/>
    </reaction>
</comment>
<sequence length="197" mass="20755">MRLVLASKSATRIELLTRAGVAFDVEGAGIDERDVEAPLRSGGANPATIASHLADAKALAVSRRRPADLVLGADQTLGLGQELFVKADDRVAAEAQIARLAGRTHQLHAALSLAVGGHVVWRHLSSASLTVRPLSPAAIGRYLDTVGDAVLGSVGCYQLEGLGIRLFDRIEGDYFTILGLPLLPLLAELRARGLIDP</sequence>
<protein>
    <recommendedName>
        <fullName evidence="4">Nucleoside triphosphate pyrophosphatase</fullName>
        <ecNumber evidence="4">3.6.1.9</ecNumber>
    </recommendedName>
    <alternativeName>
        <fullName evidence="4">Nucleotide pyrophosphatase</fullName>
        <shortName evidence="4">Nucleotide PPase</shortName>
    </alternativeName>
</protein>
<evidence type="ECO:0000256" key="4">
    <source>
        <dbReference type="HAMAP-Rule" id="MF_00528"/>
    </source>
</evidence>
<dbReference type="InterPro" id="IPR003697">
    <property type="entry name" value="Maf-like"/>
</dbReference>
<dbReference type="PANTHER" id="PTHR43213">
    <property type="entry name" value="BIFUNCTIONAL DTTP/UTP PYROPHOSPHATASE/METHYLTRANSFERASE PROTEIN-RELATED"/>
    <property type="match status" value="1"/>
</dbReference>
<dbReference type="GO" id="GO:0009117">
    <property type="term" value="P:nucleotide metabolic process"/>
    <property type="evidence" value="ECO:0007669"/>
    <property type="project" value="UniProtKB-KW"/>
</dbReference>
<dbReference type="Proteomes" id="UP000048984">
    <property type="component" value="Unassembled WGS sequence"/>
</dbReference>
<comment type="cofactor">
    <cofactor evidence="1 4">
        <name>a divalent metal cation</name>
        <dbReference type="ChEBI" id="CHEBI:60240"/>
    </cofactor>
</comment>
<evidence type="ECO:0000313" key="6">
    <source>
        <dbReference type="Proteomes" id="UP000048984"/>
    </source>
</evidence>
<dbReference type="RefSeq" id="WP_054362044.1">
    <property type="nucleotide sequence ID" value="NZ_LJYW01000001.1"/>
</dbReference>
<dbReference type="AlphaFoldDB" id="A0A0P6WHF0"/>